<gene>
    <name evidence="1" type="ORF">HV284_24695</name>
</gene>
<reference evidence="1 2" key="1">
    <citation type="submission" date="2020-06" db="EMBL/GenBank/DDBJ databases">
        <title>REHAB project genomes.</title>
        <authorList>
            <person name="Shaw L.P."/>
        </authorList>
    </citation>
    <scope>NUCLEOTIDE SEQUENCE [LARGE SCALE GENOMIC DNA]</scope>
    <source>
        <strain evidence="1 2">RHBSTW-00814</strain>
        <plasmid evidence="2">prhbstw-00814_2</plasmid>
    </source>
</reference>
<dbReference type="RefSeq" id="WP_105289540.1">
    <property type="nucleotide sequence ID" value="NZ_CP056160.1"/>
</dbReference>
<sequence length="66" mass="7541">MFSDFSLSDTHPSETTIGTTLTFSGKKNYLPVYLSEIKKSREARMALRKSLSFSTGRNKQREEFTS</sequence>
<name>A0A7H9KE53_9ESCH</name>
<keyword evidence="1" id="KW-0614">Plasmid</keyword>
<organism evidence="1 2">
    <name type="scientific">Escherichia marmotae</name>
    <dbReference type="NCBI Taxonomy" id="1499973"/>
    <lineage>
        <taxon>Bacteria</taxon>
        <taxon>Pseudomonadati</taxon>
        <taxon>Pseudomonadota</taxon>
        <taxon>Gammaproteobacteria</taxon>
        <taxon>Enterobacterales</taxon>
        <taxon>Enterobacteriaceae</taxon>
        <taxon>Escherichia</taxon>
    </lineage>
</organism>
<dbReference type="AlphaFoldDB" id="A0A7H9KE53"/>
<proteinExistence type="predicted"/>
<protein>
    <submittedName>
        <fullName evidence="1">Uncharacterized protein</fullName>
    </submittedName>
</protein>
<dbReference type="Proteomes" id="UP000512115">
    <property type="component" value="Plasmid pRHBSTW-00814_2"/>
</dbReference>
<dbReference type="EMBL" id="CP056160">
    <property type="protein sequence ID" value="QLV04238.1"/>
    <property type="molecule type" value="Genomic_DNA"/>
</dbReference>
<accession>A0A7H9KE53</accession>
<geneLocation type="plasmid" evidence="2">
    <name>prhbstw-00814_2</name>
</geneLocation>
<evidence type="ECO:0000313" key="1">
    <source>
        <dbReference type="EMBL" id="QLV04238.1"/>
    </source>
</evidence>
<evidence type="ECO:0000313" key="2">
    <source>
        <dbReference type="Proteomes" id="UP000512115"/>
    </source>
</evidence>